<name>A0ABQ3HG19_9ACTN</name>
<gene>
    <name evidence="1" type="ORF">GCM10011376_02790</name>
</gene>
<dbReference type="Gene3D" id="2.130.10.10">
    <property type="entry name" value="YVTN repeat-like/Quinoprotein amine dehydrogenase"/>
    <property type="match status" value="1"/>
</dbReference>
<evidence type="ECO:0000313" key="2">
    <source>
        <dbReference type="Proteomes" id="UP000597341"/>
    </source>
</evidence>
<evidence type="ECO:0008006" key="3">
    <source>
        <dbReference type="Google" id="ProtNLM"/>
    </source>
</evidence>
<dbReference type="RefSeq" id="WP_191277567.1">
    <property type="nucleotide sequence ID" value="NZ_BNAD01000001.1"/>
</dbReference>
<protein>
    <recommendedName>
        <fullName evidence="3">PQQ-like domain-containing protein</fullName>
    </recommendedName>
</protein>
<organism evidence="1 2">
    <name type="scientific">Nocardioides flavus</name>
    <name type="common">ex Wang et al. 2016</name>
    <dbReference type="NCBI Taxonomy" id="2058780"/>
    <lineage>
        <taxon>Bacteria</taxon>
        <taxon>Bacillati</taxon>
        <taxon>Actinomycetota</taxon>
        <taxon>Actinomycetes</taxon>
        <taxon>Propionibacteriales</taxon>
        <taxon>Nocardioidaceae</taxon>
        <taxon>Nocardioides</taxon>
    </lineage>
</organism>
<dbReference type="InterPro" id="IPR015943">
    <property type="entry name" value="WD40/YVTN_repeat-like_dom_sf"/>
</dbReference>
<dbReference type="InterPro" id="IPR011044">
    <property type="entry name" value="Quino_amine_DH_bsu"/>
</dbReference>
<evidence type="ECO:0000313" key="1">
    <source>
        <dbReference type="EMBL" id="GHE15286.1"/>
    </source>
</evidence>
<proteinExistence type="predicted"/>
<sequence>MVWLVGALALLWVSLGPVVVLLAAALLCVPQVRWWVQDRAYVSRRAAAGTAATVAVVAAVVVVVPDGWLPIPPAPGVRSGPSYVGRPASPHPVQVAEARQNPHRVAGPPTARPGPLGHQPQVDTAWYGLQRCGRLEPISTGHLVALCTSGSGRSVRLVDPESLRPVATQELPDLPDDTDDGGSCDGDAGYVDATDRAVVASGDRRVLAVRTATEGEPGLATADEWDLKPYVPHRDCLVSVAPDWSGRIWWVSRAGLVGTVDPATGQVGVTDLAEEVARDLTTDEGGAYVVTEEALHRLALGADGTPQPVWRTEYAGSSGSAPVLLDGGVVAITDEVDGRLGVLLVAGADGRQVCRQSVFEEGDGSTDSDLAPLGTGVAVVNNDGYSSPGSTLLGFTSQPGIARVDLVDGACVLAWTSDAVSPASGVVASHANGLLYAWTKRPSLVGVSAWYLTALDADTGRNRWSVRTGTGLLAGSDGSRITLDRDGAAWIGTLAGLVRVRDRSR</sequence>
<dbReference type="SUPFAM" id="SSF50969">
    <property type="entry name" value="YVTN repeat-like/Quinoprotein amine dehydrogenase"/>
    <property type="match status" value="1"/>
</dbReference>
<keyword evidence="2" id="KW-1185">Reference proteome</keyword>
<reference evidence="2" key="1">
    <citation type="journal article" date="2019" name="Int. J. Syst. Evol. Microbiol.">
        <title>The Global Catalogue of Microorganisms (GCM) 10K type strain sequencing project: providing services to taxonomists for standard genome sequencing and annotation.</title>
        <authorList>
            <consortium name="The Broad Institute Genomics Platform"/>
            <consortium name="The Broad Institute Genome Sequencing Center for Infectious Disease"/>
            <person name="Wu L."/>
            <person name="Ma J."/>
        </authorList>
    </citation>
    <scope>NUCLEOTIDE SEQUENCE [LARGE SCALE GENOMIC DNA]</scope>
    <source>
        <strain evidence="2">CGMCC 1.12791</strain>
    </source>
</reference>
<dbReference type="Proteomes" id="UP000597341">
    <property type="component" value="Unassembled WGS sequence"/>
</dbReference>
<dbReference type="EMBL" id="BNAD01000001">
    <property type="protein sequence ID" value="GHE15286.1"/>
    <property type="molecule type" value="Genomic_DNA"/>
</dbReference>
<comment type="caution">
    <text evidence="1">The sequence shown here is derived from an EMBL/GenBank/DDBJ whole genome shotgun (WGS) entry which is preliminary data.</text>
</comment>
<accession>A0ABQ3HG19</accession>